<name>A0A059AE71_EUCGR</name>
<dbReference type="STRING" id="71139.A0A059AE71"/>
<protein>
    <submittedName>
        <fullName evidence="2">Uncharacterized protein</fullName>
    </submittedName>
</protein>
<evidence type="ECO:0000313" key="2">
    <source>
        <dbReference type="EMBL" id="KCW52387.1"/>
    </source>
</evidence>
<dbReference type="AlphaFoldDB" id="A0A059AE71"/>
<gene>
    <name evidence="2" type="ORF">EUGRSUZ_J01795</name>
</gene>
<feature type="region of interest" description="Disordered" evidence="1">
    <location>
        <begin position="57"/>
        <end position="94"/>
    </location>
</feature>
<proteinExistence type="predicted"/>
<sequence length="94" mass="9757">MNTKVDQSFDVEPAGLKMAGVSAASSSSSKVSMFGKKSGFVILKNKLSGSLVPIFQGNKKLGSGDSTSEESGKQGQRKTKWGPDLLHGGGLGRL</sequence>
<organism evidence="2">
    <name type="scientific">Eucalyptus grandis</name>
    <name type="common">Flooded gum</name>
    <dbReference type="NCBI Taxonomy" id="71139"/>
    <lineage>
        <taxon>Eukaryota</taxon>
        <taxon>Viridiplantae</taxon>
        <taxon>Streptophyta</taxon>
        <taxon>Embryophyta</taxon>
        <taxon>Tracheophyta</taxon>
        <taxon>Spermatophyta</taxon>
        <taxon>Magnoliopsida</taxon>
        <taxon>eudicotyledons</taxon>
        <taxon>Gunneridae</taxon>
        <taxon>Pentapetalae</taxon>
        <taxon>rosids</taxon>
        <taxon>malvids</taxon>
        <taxon>Myrtales</taxon>
        <taxon>Myrtaceae</taxon>
        <taxon>Myrtoideae</taxon>
        <taxon>Eucalypteae</taxon>
        <taxon>Eucalyptus</taxon>
    </lineage>
</organism>
<accession>A0A059AE71</accession>
<dbReference type="InParanoid" id="A0A059AE71"/>
<evidence type="ECO:0000256" key="1">
    <source>
        <dbReference type="SAM" id="MobiDB-lite"/>
    </source>
</evidence>
<dbReference type="EMBL" id="KK198762">
    <property type="protein sequence ID" value="KCW52387.1"/>
    <property type="molecule type" value="Genomic_DNA"/>
</dbReference>
<dbReference type="Gramene" id="KCW52387">
    <property type="protein sequence ID" value="KCW52387"/>
    <property type="gene ID" value="EUGRSUZ_J01795"/>
</dbReference>
<reference evidence="2" key="1">
    <citation type="submission" date="2013-07" db="EMBL/GenBank/DDBJ databases">
        <title>The genome of Eucalyptus grandis.</title>
        <authorList>
            <person name="Schmutz J."/>
            <person name="Hayes R."/>
            <person name="Myburg A."/>
            <person name="Tuskan G."/>
            <person name="Grattapaglia D."/>
            <person name="Rokhsar D.S."/>
        </authorList>
    </citation>
    <scope>NUCLEOTIDE SEQUENCE</scope>
    <source>
        <tissue evidence="2">Leaf extractions</tissue>
    </source>
</reference>